<accession>A0A3N1D654</accession>
<protein>
    <submittedName>
        <fullName evidence="5">Phosphatidylinositol alpha 1,6-mannosyltransferase</fullName>
    </submittedName>
</protein>
<dbReference type="PANTHER" id="PTHR45947">
    <property type="entry name" value="SULFOQUINOVOSYL TRANSFERASE SQD2"/>
    <property type="match status" value="1"/>
</dbReference>
<dbReference type="Gene3D" id="3.40.50.2000">
    <property type="entry name" value="Glycogen Phosphorylase B"/>
    <property type="match status" value="2"/>
</dbReference>
<dbReference type="PANTHER" id="PTHR45947:SF3">
    <property type="entry name" value="SULFOQUINOVOSYL TRANSFERASE SQD2"/>
    <property type="match status" value="1"/>
</dbReference>
<reference evidence="5 6" key="1">
    <citation type="submission" date="2018-11" db="EMBL/GenBank/DDBJ databases">
        <title>Sequencing the genomes of 1000 actinobacteria strains.</title>
        <authorList>
            <person name="Klenk H.-P."/>
        </authorList>
    </citation>
    <scope>NUCLEOTIDE SEQUENCE [LARGE SCALE GENOMIC DNA]</scope>
    <source>
        <strain evidence="5 6">DSM 44254</strain>
    </source>
</reference>
<dbReference type="GO" id="GO:0016758">
    <property type="term" value="F:hexosyltransferase activity"/>
    <property type="evidence" value="ECO:0007669"/>
    <property type="project" value="TreeGrafter"/>
</dbReference>
<keyword evidence="2 5" id="KW-0808">Transferase</keyword>
<dbReference type="AlphaFoldDB" id="A0A3N1D654"/>
<dbReference type="InterPro" id="IPR028098">
    <property type="entry name" value="Glyco_trans_4-like_N"/>
</dbReference>
<evidence type="ECO:0000313" key="6">
    <source>
        <dbReference type="Proteomes" id="UP000272400"/>
    </source>
</evidence>
<feature type="domain" description="Glycosyl transferase family 1" evidence="3">
    <location>
        <begin position="246"/>
        <end position="395"/>
    </location>
</feature>
<proteinExistence type="predicted"/>
<sequence>MTRTADHPEWGDLPGRVRVSIVTKGHGARVFVCCFLFRFPPAVHRSSRFVTLTPVKVAIVAESFLPRVNGVTNSVCRVLEHLDARGHEALLVAPAPGPDSYAGTPVELVPGLSLPVYKSFVVGIPGRRVEHALRAFQPDVVHLASPVVLGAAGATAAKRLGIPSVAVFQTDIAGFFRGYGFRGTDAVLWSWLRHVHAKADRTLAPSRPTLQELEERDFPRLALWGRGVDQDGFHPDHRCADTRAALAPNGEILVGYMGRLAPEKQVELLSALDGLPGVRVVVIGDGPAEESLRKLLPEAVFTGFQSGPDLARLLACLDIFVHTGANETFCQALQEALASGLPAVAPAAGGPLDLVRPGVNGLLFKPSDGMALRAAVASLAADAPTRERMGRAARNSVRANTWEAVCDRLLGHYSEVIYGTGADRAVA</sequence>
<organism evidence="5 6">
    <name type="scientific">Actinocorallia herbida</name>
    <dbReference type="NCBI Taxonomy" id="58109"/>
    <lineage>
        <taxon>Bacteria</taxon>
        <taxon>Bacillati</taxon>
        <taxon>Actinomycetota</taxon>
        <taxon>Actinomycetes</taxon>
        <taxon>Streptosporangiales</taxon>
        <taxon>Thermomonosporaceae</taxon>
        <taxon>Actinocorallia</taxon>
    </lineage>
</organism>
<dbReference type="SUPFAM" id="SSF53756">
    <property type="entry name" value="UDP-Glycosyltransferase/glycogen phosphorylase"/>
    <property type="match status" value="1"/>
</dbReference>
<feature type="domain" description="Glycosyltransferase subfamily 4-like N-terminal" evidence="4">
    <location>
        <begin position="68"/>
        <end position="230"/>
    </location>
</feature>
<comment type="caution">
    <text evidence="5">The sequence shown here is derived from an EMBL/GenBank/DDBJ whole genome shotgun (WGS) entry which is preliminary data.</text>
</comment>
<evidence type="ECO:0000256" key="2">
    <source>
        <dbReference type="ARBA" id="ARBA00022679"/>
    </source>
</evidence>
<dbReference type="Pfam" id="PF13439">
    <property type="entry name" value="Glyco_transf_4"/>
    <property type="match status" value="1"/>
</dbReference>
<dbReference type="CDD" id="cd03814">
    <property type="entry name" value="GT4-like"/>
    <property type="match status" value="1"/>
</dbReference>
<evidence type="ECO:0000259" key="3">
    <source>
        <dbReference type="Pfam" id="PF00534"/>
    </source>
</evidence>
<dbReference type="Pfam" id="PF00534">
    <property type="entry name" value="Glycos_transf_1"/>
    <property type="match status" value="1"/>
</dbReference>
<evidence type="ECO:0000256" key="1">
    <source>
        <dbReference type="ARBA" id="ARBA00022676"/>
    </source>
</evidence>
<dbReference type="GO" id="GO:1901137">
    <property type="term" value="P:carbohydrate derivative biosynthetic process"/>
    <property type="evidence" value="ECO:0007669"/>
    <property type="project" value="UniProtKB-ARBA"/>
</dbReference>
<gene>
    <name evidence="5" type="ORF">EDD29_6700</name>
</gene>
<dbReference type="InterPro" id="IPR001296">
    <property type="entry name" value="Glyco_trans_1"/>
</dbReference>
<dbReference type="EMBL" id="RJKE01000001">
    <property type="protein sequence ID" value="ROO89013.1"/>
    <property type="molecule type" value="Genomic_DNA"/>
</dbReference>
<dbReference type="InterPro" id="IPR050194">
    <property type="entry name" value="Glycosyltransferase_grp1"/>
</dbReference>
<dbReference type="Proteomes" id="UP000272400">
    <property type="component" value="Unassembled WGS sequence"/>
</dbReference>
<keyword evidence="6" id="KW-1185">Reference proteome</keyword>
<keyword evidence="1 5" id="KW-0328">Glycosyltransferase</keyword>
<evidence type="ECO:0000259" key="4">
    <source>
        <dbReference type="Pfam" id="PF13439"/>
    </source>
</evidence>
<evidence type="ECO:0000313" key="5">
    <source>
        <dbReference type="EMBL" id="ROO89013.1"/>
    </source>
</evidence>
<name>A0A3N1D654_9ACTN</name>